<keyword evidence="3" id="KW-1185">Reference proteome</keyword>
<dbReference type="EMBL" id="CAFE01000296">
    <property type="protein sequence ID" value="CCD41545.1"/>
    <property type="molecule type" value="Genomic_DNA"/>
</dbReference>
<gene>
    <name evidence="2" type="ORF">BKIR_rep_c1461_1296</name>
</gene>
<feature type="domain" description="Transposase IS66 central" evidence="1">
    <location>
        <begin position="1"/>
        <end position="105"/>
    </location>
</feature>
<name>G4MK66_9BURK</name>
<dbReference type="InterPro" id="IPR052344">
    <property type="entry name" value="Transposase-related"/>
</dbReference>
<dbReference type="PANTHER" id="PTHR33678">
    <property type="entry name" value="BLL1576 PROTEIN"/>
    <property type="match status" value="1"/>
</dbReference>
<accession>G4MK66</accession>
<dbReference type="AlphaFoldDB" id="G4MK66"/>
<dbReference type="InterPro" id="IPR043067">
    <property type="entry name" value="CcbP_b-brl"/>
</dbReference>
<dbReference type="BioCyc" id="CBUR1055526:G10QW-2407-MONOMER"/>
<sequence>MAQLYAIESQIHHQTPDIKYAARQTEALPGLAKFRQWLAGNVIGLPAQAPLAQAFGYALRQWSALIRHTESGILMPDNNALERHIRPIALGRANWTFAGSPRGGKAAATMYFLLGTARLNGFEPYAWLKDTLEKLPWYYYLEEQLSFPCEANVRKAMASLPLPTGEPVSVIGLAHEDRCRIGIFVWVRWGQRDAVVPLAQIVSLNGSPRGWRSRTGTTGTTKATRSELHRVVVLPQKRTRLALISCRNTRLALSSCG</sequence>
<reference evidence="2 3" key="2">
    <citation type="submission" date="2011-10" db="EMBL/GenBank/DDBJ databases">
        <title>Draft genome sequence of Candidatus Burkholderia kirkii.</title>
        <authorList>
            <person name="Carlier A.L."/>
            <person name="Eberl L."/>
        </authorList>
    </citation>
    <scope>NUCLEOTIDE SEQUENCE [LARGE SCALE GENOMIC DNA]</scope>
    <source>
        <strain evidence="2 3">UZHbot1</strain>
    </source>
</reference>
<proteinExistence type="predicted"/>
<dbReference type="Proteomes" id="UP000003511">
    <property type="component" value="Unassembled WGS sequence"/>
</dbReference>
<dbReference type="HOGENOM" id="CLU_1080462_0_0_4"/>
<dbReference type="Pfam" id="PF03050">
    <property type="entry name" value="DDE_Tnp_IS66"/>
    <property type="match status" value="1"/>
</dbReference>
<evidence type="ECO:0000259" key="1">
    <source>
        <dbReference type="Pfam" id="PF03050"/>
    </source>
</evidence>
<dbReference type="InterPro" id="IPR004291">
    <property type="entry name" value="Transposase_IS66_central"/>
</dbReference>
<evidence type="ECO:0000313" key="2">
    <source>
        <dbReference type="EMBL" id="CCD41545.1"/>
    </source>
</evidence>
<dbReference type="Gene3D" id="2.30.30.530">
    <property type="entry name" value="Calcium binding protein CcbP, beta-barrel domain"/>
    <property type="match status" value="1"/>
</dbReference>
<reference evidence="2 3" key="1">
    <citation type="submission" date="2011-09" db="EMBL/GenBank/DDBJ databases">
        <authorList>
            <person name="Carlier A."/>
        </authorList>
    </citation>
    <scope>NUCLEOTIDE SEQUENCE [LARGE SCALE GENOMIC DNA]</scope>
    <source>
        <strain evidence="2 3">UZHbot1</strain>
    </source>
</reference>
<comment type="caution">
    <text evidence="2">The sequence shown here is derived from an EMBL/GenBank/DDBJ whole genome shotgun (WGS) entry which is preliminary data.</text>
</comment>
<dbReference type="Pfam" id="PF11535">
    <property type="entry name" value="Calci_bind_CcbP"/>
    <property type="match status" value="1"/>
</dbReference>
<evidence type="ECO:0000313" key="3">
    <source>
        <dbReference type="Proteomes" id="UP000003511"/>
    </source>
</evidence>
<dbReference type="InterPro" id="IPR020994">
    <property type="entry name" value="Uncharacterised_Ca-bd_CcbP"/>
</dbReference>
<dbReference type="STRING" id="1055526.BKIR_rep_c1461_1296"/>
<protein>
    <submittedName>
        <fullName evidence="2">WGS project CAFE00000000 data, contig bkir_rep_c1461</fullName>
    </submittedName>
</protein>
<organism evidence="2 3">
    <name type="scientific">Candidatus Paraburkholderia kirkii UZHbot1</name>
    <dbReference type="NCBI Taxonomy" id="1055526"/>
    <lineage>
        <taxon>Bacteria</taxon>
        <taxon>Pseudomonadati</taxon>
        <taxon>Pseudomonadota</taxon>
        <taxon>Betaproteobacteria</taxon>
        <taxon>Burkholderiales</taxon>
        <taxon>Burkholderiaceae</taxon>
        <taxon>Paraburkholderia</taxon>
    </lineage>
</organism>
<dbReference type="PANTHER" id="PTHR33678:SF1">
    <property type="entry name" value="BLL1576 PROTEIN"/>
    <property type="match status" value="1"/>
</dbReference>